<sequence length="703" mass="79643">MLRRHARAIKATGAFLLSSGGVWVCYQVHTTMSIINDILHTNILDYGQKKVEYIYWKDLLHQSYLSSLRDDRDVTGNETMLETNVLLRWWIAAQKALAWRLLHVVTAGNKYEKQRAITSLANLKNLSDWDYQMLAQACDAQTAVGLARSEGSDMSFFLKPPKFFKKALQGKELKEKVVDMLQAMENIHHHSCLENFLSTYERKKWRAHSHEDSPGMSLSPLLEDELVGKALETLAHHCLLDNNAADLLNVGALPVLMELVHYFEGNSKVLSEIFSIMSCLSAVPGALKAFHTSGWIGALAKWSRHSDASIALPCVKALANLDEDSLDSTFYPHRVFPLHPPFRSNGDHKADVIFVHGLLGTIYVTWRQRDSFKLDSPIVDTPPAPSFWSSLFMNMGWNGSSKVEDTKSETPETSHLKAQQYSNQLLNLTKEDYELLGSDFEYVLADLPTSALRSKQEPYSLFGVKGLTEELSKVGPYSRCWARDWLPNDCPNVRVLGINYTTTLSQWFPKCPNQNMKAKMADRSIEYMQMLHKVGVGTRPIIWVTHSMGGLLVKHMLISAYESENKDLHNIFRNTKAIVFFSCPHLGSEVADLKMTTEKLFWPSLEVQELRYRSAALVDLHLRFLQLLEVSRMSILSFAETKATSVTAMRLPVNFVQPHSADPGVGEFFEIPLDHIDICKPVGRHSFLYRKVIELINQVLIGQ</sequence>
<evidence type="ECO:0000256" key="2">
    <source>
        <dbReference type="ARBA" id="ARBA00004173"/>
    </source>
</evidence>
<evidence type="ECO:0000256" key="12">
    <source>
        <dbReference type="ARBA" id="ARBA00023264"/>
    </source>
</evidence>
<keyword evidence="8" id="KW-0443">Lipid metabolism</keyword>
<dbReference type="GeneID" id="117641819"/>
<dbReference type="RefSeq" id="XP_034235370.1">
    <property type="nucleotide sequence ID" value="XM_034379479.1"/>
</dbReference>
<keyword evidence="7" id="KW-1133">Transmembrane helix</keyword>
<dbReference type="GO" id="GO:0016020">
    <property type="term" value="C:membrane"/>
    <property type="evidence" value="ECO:0007669"/>
    <property type="project" value="UniProtKB-SubCell"/>
</dbReference>
<evidence type="ECO:0000256" key="5">
    <source>
        <dbReference type="ARBA" id="ARBA00022692"/>
    </source>
</evidence>
<keyword evidence="9" id="KW-0496">Mitochondrion</keyword>
<keyword evidence="4" id="KW-0444">Lipid biosynthesis</keyword>
<keyword evidence="12" id="KW-1208">Phospholipid metabolism</keyword>
<evidence type="ECO:0000259" key="16">
    <source>
        <dbReference type="Pfam" id="PF05057"/>
    </source>
</evidence>
<keyword evidence="5" id="KW-0812">Transmembrane</keyword>
<comment type="similarity">
    <text evidence="13">Belongs to the SERAC1 family.</text>
</comment>
<dbReference type="SUPFAM" id="SSF48371">
    <property type="entry name" value="ARM repeat"/>
    <property type="match status" value="1"/>
</dbReference>
<evidence type="ECO:0000256" key="11">
    <source>
        <dbReference type="ARBA" id="ARBA00023209"/>
    </source>
</evidence>
<dbReference type="InParanoid" id="A0A6P8YEN6"/>
<evidence type="ECO:0000313" key="17">
    <source>
        <dbReference type="Proteomes" id="UP000515158"/>
    </source>
</evidence>
<dbReference type="GO" id="GO:0005783">
    <property type="term" value="C:endoplasmic reticulum"/>
    <property type="evidence" value="ECO:0007669"/>
    <property type="project" value="UniProtKB-SubCell"/>
</dbReference>
<dbReference type="SUPFAM" id="SSF53474">
    <property type="entry name" value="alpha/beta-Hydrolases"/>
    <property type="match status" value="1"/>
</dbReference>
<dbReference type="InterPro" id="IPR052374">
    <property type="entry name" value="SERAC1"/>
</dbReference>
<evidence type="ECO:0000256" key="14">
    <source>
        <dbReference type="ARBA" id="ARBA00040991"/>
    </source>
</evidence>
<evidence type="ECO:0000256" key="6">
    <source>
        <dbReference type="ARBA" id="ARBA00022824"/>
    </source>
</evidence>
<keyword evidence="10" id="KW-0472">Membrane</keyword>
<evidence type="ECO:0000256" key="13">
    <source>
        <dbReference type="ARBA" id="ARBA00038024"/>
    </source>
</evidence>
<dbReference type="FunCoup" id="A0A6P8YEN6">
    <property type="interactions" value="707"/>
</dbReference>
<dbReference type="AlphaFoldDB" id="A0A6P8YEN6"/>
<comment type="subcellular location">
    <subcellularLocation>
        <location evidence="3">Endoplasmic reticulum</location>
    </subcellularLocation>
    <subcellularLocation>
        <location evidence="1">Membrane</location>
        <topology evidence="1">Single-pass membrane protein</topology>
    </subcellularLocation>
    <subcellularLocation>
        <location evidence="2">Mitochondrion</location>
    </subcellularLocation>
</comment>
<evidence type="ECO:0000256" key="15">
    <source>
        <dbReference type="ARBA" id="ARBA00041701"/>
    </source>
</evidence>
<proteinExistence type="inferred from homology"/>
<dbReference type="GO" id="GO:0008654">
    <property type="term" value="P:phospholipid biosynthetic process"/>
    <property type="evidence" value="ECO:0007669"/>
    <property type="project" value="UniProtKB-KW"/>
</dbReference>
<dbReference type="InterPro" id="IPR016024">
    <property type="entry name" value="ARM-type_fold"/>
</dbReference>
<gene>
    <name evidence="18" type="primary">LOC117641819</name>
</gene>
<evidence type="ECO:0000256" key="1">
    <source>
        <dbReference type="ARBA" id="ARBA00004167"/>
    </source>
</evidence>
<name>A0A6P8YEN6_THRPL</name>
<dbReference type="OrthoDB" id="5086500at2759"/>
<feature type="domain" description="DUF676" evidence="16">
    <location>
        <begin position="528"/>
        <end position="591"/>
    </location>
</feature>
<dbReference type="Pfam" id="PF05057">
    <property type="entry name" value="DUF676"/>
    <property type="match status" value="1"/>
</dbReference>
<dbReference type="Gene3D" id="3.40.50.1820">
    <property type="entry name" value="alpha/beta hydrolase"/>
    <property type="match status" value="1"/>
</dbReference>
<evidence type="ECO:0000256" key="4">
    <source>
        <dbReference type="ARBA" id="ARBA00022516"/>
    </source>
</evidence>
<evidence type="ECO:0000256" key="10">
    <source>
        <dbReference type="ARBA" id="ARBA00023136"/>
    </source>
</evidence>
<dbReference type="Gene3D" id="1.25.10.10">
    <property type="entry name" value="Leucine-rich Repeat Variant"/>
    <property type="match status" value="1"/>
</dbReference>
<evidence type="ECO:0000256" key="9">
    <source>
        <dbReference type="ARBA" id="ARBA00023128"/>
    </source>
</evidence>
<dbReference type="InterPro" id="IPR029058">
    <property type="entry name" value="AB_hydrolase_fold"/>
</dbReference>
<dbReference type="GO" id="GO:0005739">
    <property type="term" value="C:mitochondrion"/>
    <property type="evidence" value="ECO:0007669"/>
    <property type="project" value="UniProtKB-SubCell"/>
</dbReference>
<reference evidence="18" key="1">
    <citation type="submission" date="2025-08" db="UniProtKB">
        <authorList>
            <consortium name="RefSeq"/>
        </authorList>
    </citation>
    <scope>IDENTIFICATION</scope>
    <source>
        <tissue evidence="18">Total insect</tissue>
    </source>
</reference>
<protein>
    <recommendedName>
        <fullName evidence="14">Protein SERAC1</fullName>
    </recommendedName>
    <alternativeName>
        <fullName evidence="15">Serine active site-containing protein 1</fullName>
    </alternativeName>
</protein>
<dbReference type="KEGG" id="tpal:117641819"/>
<accession>A0A6P8YEN6</accession>
<dbReference type="InterPro" id="IPR007751">
    <property type="entry name" value="DUF676_lipase-like"/>
</dbReference>
<evidence type="ECO:0000256" key="8">
    <source>
        <dbReference type="ARBA" id="ARBA00023098"/>
    </source>
</evidence>
<dbReference type="InterPro" id="IPR011989">
    <property type="entry name" value="ARM-like"/>
</dbReference>
<keyword evidence="17" id="KW-1185">Reference proteome</keyword>
<keyword evidence="11" id="KW-0594">Phospholipid biosynthesis</keyword>
<evidence type="ECO:0000256" key="7">
    <source>
        <dbReference type="ARBA" id="ARBA00022989"/>
    </source>
</evidence>
<dbReference type="Proteomes" id="UP000515158">
    <property type="component" value="Unplaced"/>
</dbReference>
<dbReference type="PANTHER" id="PTHR48182:SF2">
    <property type="entry name" value="PROTEIN SERAC1"/>
    <property type="match status" value="1"/>
</dbReference>
<organism evidence="18">
    <name type="scientific">Thrips palmi</name>
    <name type="common">Melon thrips</name>
    <dbReference type="NCBI Taxonomy" id="161013"/>
    <lineage>
        <taxon>Eukaryota</taxon>
        <taxon>Metazoa</taxon>
        <taxon>Ecdysozoa</taxon>
        <taxon>Arthropoda</taxon>
        <taxon>Hexapoda</taxon>
        <taxon>Insecta</taxon>
        <taxon>Pterygota</taxon>
        <taxon>Neoptera</taxon>
        <taxon>Paraneoptera</taxon>
        <taxon>Thysanoptera</taxon>
        <taxon>Terebrantia</taxon>
        <taxon>Thripoidea</taxon>
        <taxon>Thripidae</taxon>
        <taxon>Thrips</taxon>
    </lineage>
</organism>
<keyword evidence="6" id="KW-0256">Endoplasmic reticulum</keyword>
<evidence type="ECO:0000256" key="3">
    <source>
        <dbReference type="ARBA" id="ARBA00004240"/>
    </source>
</evidence>
<dbReference type="PANTHER" id="PTHR48182">
    <property type="entry name" value="PROTEIN SERAC1"/>
    <property type="match status" value="1"/>
</dbReference>
<evidence type="ECO:0000313" key="18">
    <source>
        <dbReference type="RefSeq" id="XP_034235370.1"/>
    </source>
</evidence>